<evidence type="ECO:0000313" key="2">
    <source>
        <dbReference type="Proteomes" id="UP001267878"/>
    </source>
</evidence>
<protein>
    <submittedName>
        <fullName evidence="1">Uncharacterized protein</fullName>
    </submittedName>
</protein>
<reference evidence="1 2" key="1">
    <citation type="submission" date="2023-07" db="EMBL/GenBank/DDBJ databases">
        <title>Sorghum-associated microbial communities from plants grown in Nebraska, USA.</title>
        <authorList>
            <person name="Schachtman D."/>
        </authorList>
    </citation>
    <scope>NUCLEOTIDE SEQUENCE [LARGE SCALE GENOMIC DNA]</scope>
    <source>
        <strain evidence="1 2">BE187</strain>
    </source>
</reference>
<accession>A0ABU1VJZ0</accession>
<proteinExistence type="predicted"/>
<dbReference type="EMBL" id="JAVDVW010000001">
    <property type="protein sequence ID" value="MDR7097799.1"/>
    <property type="molecule type" value="Genomic_DNA"/>
</dbReference>
<keyword evidence="2" id="KW-1185">Reference proteome</keyword>
<dbReference type="RefSeq" id="WP_310050978.1">
    <property type="nucleotide sequence ID" value="NZ_JAVDVW010000001.1"/>
</dbReference>
<organism evidence="1 2">
    <name type="scientific">Agrilutibacter niabensis</name>
    <dbReference type="NCBI Taxonomy" id="380628"/>
    <lineage>
        <taxon>Bacteria</taxon>
        <taxon>Pseudomonadati</taxon>
        <taxon>Pseudomonadota</taxon>
        <taxon>Gammaproteobacteria</taxon>
        <taxon>Lysobacterales</taxon>
        <taxon>Lysobacteraceae</taxon>
        <taxon>Agrilutibacter</taxon>
    </lineage>
</organism>
<dbReference type="Proteomes" id="UP001267878">
    <property type="component" value="Unassembled WGS sequence"/>
</dbReference>
<comment type="caution">
    <text evidence="1">The sequence shown here is derived from an EMBL/GenBank/DDBJ whole genome shotgun (WGS) entry which is preliminary data.</text>
</comment>
<evidence type="ECO:0000313" key="1">
    <source>
        <dbReference type="EMBL" id="MDR7097799.1"/>
    </source>
</evidence>
<name>A0ABU1VJZ0_9GAMM</name>
<gene>
    <name evidence="1" type="ORF">J2X04_000146</name>
</gene>
<sequence length="53" mass="6121">MTQQYLYAYLDAPQAERDSTIEPDYERVATIGDIDTRERKLEPKADAIVLSFI</sequence>